<feature type="compositionally biased region" description="Low complexity" evidence="5">
    <location>
        <begin position="453"/>
        <end position="465"/>
    </location>
</feature>
<keyword evidence="4 6" id="KW-0472">Membrane</keyword>
<proteinExistence type="predicted"/>
<evidence type="ECO:0000313" key="8">
    <source>
        <dbReference type="Proteomes" id="UP001174934"/>
    </source>
</evidence>
<evidence type="ECO:0000256" key="3">
    <source>
        <dbReference type="ARBA" id="ARBA00022989"/>
    </source>
</evidence>
<feature type="transmembrane region" description="Helical" evidence="6">
    <location>
        <begin position="664"/>
        <end position="684"/>
    </location>
</feature>
<gene>
    <name evidence="7" type="ORF">B0T17DRAFT_508814</name>
</gene>
<dbReference type="Proteomes" id="UP001174934">
    <property type="component" value="Unassembled WGS sequence"/>
</dbReference>
<dbReference type="GO" id="GO:0016020">
    <property type="term" value="C:membrane"/>
    <property type="evidence" value="ECO:0007669"/>
    <property type="project" value="UniProtKB-SubCell"/>
</dbReference>
<reference evidence="7" key="1">
    <citation type="submission" date="2023-06" db="EMBL/GenBank/DDBJ databases">
        <title>Genome-scale phylogeny and comparative genomics of the fungal order Sordariales.</title>
        <authorList>
            <consortium name="Lawrence Berkeley National Laboratory"/>
            <person name="Hensen N."/>
            <person name="Bonometti L."/>
            <person name="Westerberg I."/>
            <person name="Brannstrom I.O."/>
            <person name="Guillou S."/>
            <person name="Cros-Aarteil S."/>
            <person name="Calhoun S."/>
            <person name="Haridas S."/>
            <person name="Kuo A."/>
            <person name="Mondo S."/>
            <person name="Pangilinan J."/>
            <person name="Riley R."/>
            <person name="LaButti K."/>
            <person name="Andreopoulos B."/>
            <person name="Lipzen A."/>
            <person name="Chen C."/>
            <person name="Yanf M."/>
            <person name="Daum C."/>
            <person name="Ng V."/>
            <person name="Clum A."/>
            <person name="Steindorff A."/>
            <person name="Ohm R."/>
            <person name="Martin F."/>
            <person name="Silar P."/>
            <person name="Natvig D."/>
            <person name="Lalanne C."/>
            <person name="Gautier V."/>
            <person name="Ament-velasquez S.L."/>
            <person name="Kruys A."/>
            <person name="Hutchinson M.I."/>
            <person name="Powell A.J."/>
            <person name="Barry K."/>
            <person name="Miller A.N."/>
            <person name="Grigoriev I.V."/>
            <person name="Debuchy R."/>
            <person name="Gladieux P."/>
            <person name="Thoren M.H."/>
            <person name="Johannesson H."/>
        </authorList>
    </citation>
    <scope>NUCLEOTIDE SEQUENCE</scope>
    <source>
        <strain evidence="7">SMH3391-2</strain>
    </source>
</reference>
<dbReference type="Pfam" id="PF01544">
    <property type="entry name" value="CorA"/>
    <property type="match status" value="1"/>
</dbReference>
<feature type="region of interest" description="Disordered" evidence="5">
    <location>
        <begin position="428"/>
        <end position="466"/>
    </location>
</feature>
<dbReference type="GO" id="GO:0046873">
    <property type="term" value="F:metal ion transmembrane transporter activity"/>
    <property type="evidence" value="ECO:0007669"/>
    <property type="project" value="InterPro"/>
</dbReference>
<dbReference type="Gene3D" id="1.20.58.340">
    <property type="entry name" value="Magnesium transport protein CorA, transmembrane region"/>
    <property type="match status" value="1"/>
</dbReference>
<name>A0AA39WTU5_9PEZI</name>
<dbReference type="InterPro" id="IPR002523">
    <property type="entry name" value="MgTranspt_CorA/ZnTranspt_ZntB"/>
</dbReference>
<comment type="caution">
    <text evidence="7">The sequence shown here is derived from an EMBL/GenBank/DDBJ whole genome shotgun (WGS) entry which is preliminary data.</text>
</comment>
<evidence type="ECO:0000256" key="4">
    <source>
        <dbReference type="ARBA" id="ARBA00023136"/>
    </source>
</evidence>
<comment type="subcellular location">
    <subcellularLocation>
        <location evidence="1">Membrane</location>
        <topology evidence="1">Multi-pass membrane protein</topology>
    </subcellularLocation>
</comment>
<keyword evidence="3 6" id="KW-1133">Transmembrane helix</keyword>
<protein>
    <submittedName>
        <fullName evidence="7">Uncharacterized protein</fullName>
    </submittedName>
</protein>
<keyword evidence="2 6" id="KW-0812">Transmembrane</keyword>
<evidence type="ECO:0000256" key="2">
    <source>
        <dbReference type="ARBA" id="ARBA00022692"/>
    </source>
</evidence>
<dbReference type="AlphaFoldDB" id="A0AA39WTU5"/>
<evidence type="ECO:0000256" key="5">
    <source>
        <dbReference type="SAM" id="MobiDB-lite"/>
    </source>
</evidence>
<evidence type="ECO:0000313" key="7">
    <source>
        <dbReference type="EMBL" id="KAK0621467.1"/>
    </source>
</evidence>
<accession>A0AA39WTU5</accession>
<dbReference type="EMBL" id="JAULSR010000004">
    <property type="protein sequence ID" value="KAK0621467.1"/>
    <property type="molecule type" value="Genomic_DNA"/>
</dbReference>
<evidence type="ECO:0000256" key="1">
    <source>
        <dbReference type="ARBA" id="ARBA00004141"/>
    </source>
</evidence>
<feature type="transmembrane region" description="Helical" evidence="6">
    <location>
        <begin position="633"/>
        <end position="652"/>
    </location>
</feature>
<dbReference type="SUPFAM" id="SSF144083">
    <property type="entry name" value="Magnesium transport protein CorA, transmembrane region"/>
    <property type="match status" value="1"/>
</dbReference>
<dbReference type="InterPro" id="IPR045863">
    <property type="entry name" value="CorA_TM1_TM2"/>
</dbReference>
<evidence type="ECO:0000256" key="6">
    <source>
        <dbReference type="SAM" id="Phobius"/>
    </source>
</evidence>
<sequence length="703" mass="79003">MFTNGLLFAVYHFYRTRRLVLYGNFDGSFLKTHHYTETLLFHSSSLKPTHGTLRSKLYNDLDIIQREGRRDFITILDVSRPYFDKISASRDRRGLKYRLDYDEASKTLTIHIPSPLHKQLHGRLYDYYIVPAMTYPQKTWFSMYLGMRGILLRSQMMGTYNTQLKYARDHFTRSGTVPGILAMSNTAAAAARASLSRGPLYNLSPLPPTIDRICMPIDRYIRDSKVVGALQVEETLPHGGAANPNNAGTILVLQGPSSPDVIRKLRDESHVSQDVLDSHYDFRSSRLPCAGHLPSRPPRFATIRFTTIGSLVSTSTAAATGGGGGGGADDDILAQLAAQLDMHHKDCHRGNRFGRECFRAVNLHARHFFSVEQRATFSVKSRDDSTWSAVLLSDNGRRSGYPPWTFNHHKDFTNELFFSTSVPHITTFRDSMSHNREPESTATGGGSHNTRPGSGSSTSTSDNSNQLLMLDRPNPFRCRDIAMSSQDQDLCSQDPFVLVADLLETSALSWMQFLNFLRELHRDLPDEANVRASLLSRDRVLIDDCTRYALETIRFIDSRHNLEWPGVYSNSNNNSVVARVDAIAQRLRRDFVTLRDDAATLASTCKDSIDIAMSTITIRASEQAVAEGRRAHLFTYLAFLFVPVTLIASIFGMNVSELDDPPSITVFFSTAVPITMLFLLIPAWSRISQYLARLSNTLDYIRG</sequence>
<keyword evidence="8" id="KW-1185">Reference proteome</keyword>
<organism evidence="7 8">
    <name type="scientific">Bombardia bombarda</name>
    <dbReference type="NCBI Taxonomy" id="252184"/>
    <lineage>
        <taxon>Eukaryota</taxon>
        <taxon>Fungi</taxon>
        <taxon>Dikarya</taxon>
        <taxon>Ascomycota</taxon>
        <taxon>Pezizomycotina</taxon>
        <taxon>Sordariomycetes</taxon>
        <taxon>Sordariomycetidae</taxon>
        <taxon>Sordariales</taxon>
        <taxon>Lasiosphaeriaceae</taxon>
        <taxon>Bombardia</taxon>
    </lineage>
</organism>